<protein>
    <submittedName>
        <fullName evidence="2">Uncharacterized protein</fullName>
    </submittedName>
</protein>
<sequence length="1133" mass="125140">MSSISTMPRRFQASIIREAAYYCDVMMVDDLQSLIPGNEALKAFIDHLANYKRWLFNPHILNRELHTMREFLGVSFPIGFNQPQEFSLQKSSKPPKPSNHLAVQLCGVIASYKLLDVLIAKNSFASARSAPIVTPTPWPVGWENLGGMADLADWPRVIVKLKLAYDSSSRHTWSASSKEPSQNIVAYLSKVSERTDICRVETNILVAALNLSYVLRGKHLNSGDNEPPVLTSAFHLDTMAASGKGEELETLRILEGIIKGLSANSSDRPFKLRAPLHVCIMLTPILLGHLRFNFGRSYNRYILYMMSKALGNDKPLLLKLTELAFWTVISDVATGILPPSEALDMLMKKLPMKQIFDLPDNDPARFFFREVQNSDSSENLPSASSISFPLPAIAAIPSTPRVLRDDPSSSAQFRFMDLYSLFCRNRDMEDAAQLTHILSSPSAWNPSFMSPTVAAAPSSLHVLTNDPSTFQSRFMDHISSFSRNTAIEENAQLTHDLSSDKSAQMACAFAASSRPPSLIRSVPSLLRSQPLETHKPIAETKVTAVEEAEPMDVDDDFSLHLRNDRMLAPDHKGLNLSPDFSLHSLPGYSEPLHPFQYQDNSEYSDVQEFNESLLVNYPNNILGGQTQSDNHTRAEAAKILERPPQVGERGNSYPSSKQNVDAGGEIFDPSMWVDDWFNDVGWSLMDCSSGQLTDQSLLGIRGENPSIDESANAAYSINQTENVQAIDNLGIAPQLTESWIQVGDTSSDDADISSTIFNKQGSLTSSMTNDKSPNIGKFKARTLQEVLQASFNANEKMTEEIEGSSNDASYDYEEEMGVQDPPIGHPSFQHSSASPLLSERESADEEIRMTGAGSLADISNKYGRDKSSPEGSDGASTPVVNSYPTDAEDHSDASSSNEGSSDGEVTKNQSTSANSLLKGPEGKDTVMSVNAMGSLVEEREEGYRSPGSSSEGPRDEPESEEESGLPLKRKHSSPGSRSNPIDIDLLTSLDQPVPVFDFVSQKDFEKLDLSSMPPCRPFPVSANTRGFDADGQEHIFDLDAHQKDYEERIVEFLDVAKESYIDNRPPHIADPSKSIFRIMTREERERHSVSEMQNILRRKVVVETGGPPSKMDFDLETFNSFKSLNSLVSIQGN</sequence>
<dbReference type="Proteomes" id="UP000284842">
    <property type="component" value="Unassembled WGS sequence"/>
</dbReference>
<evidence type="ECO:0000313" key="3">
    <source>
        <dbReference type="Proteomes" id="UP000284842"/>
    </source>
</evidence>
<accession>A0A409YY84</accession>
<comment type="caution">
    <text evidence="2">The sequence shown here is derived from an EMBL/GenBank/DDBJ whole genome shotgun (WGS) entry which is preliminary data.</text>
</comment>
<evidence type="ECO:0000256" key="1">
    <source>
        <dbReference type="SAM" id="MobiDB-lite"/>
    </source>
</evidence>
<keyword evidence="3" id="KW-1185">Reference proteome</keyword>
<reference evidence="2 3" key="1">
    <citation type="journal article" date="2018" name="Evol. Lett.">
        <title>Horizontal gene cluster transfer increased hallucinogenic mushroom diversity.</title>
        <authorList>
            <person name="Reynolds H.T."/>
            <person name="Vijayakumar V."/>
            <person name="Gluck-Thaler E."/>
            <person name="Korotkin H.B."/>
            <person name="Matheny P.B."/>
            <person name="Slot J.C."/>
        </authorList>
    </citation>
    <scope>NUCLEOTIDE SEQUENCE [LARGE SCALE GENOMIC DNA]</scope>
    <source>
        <strain evidence="2 3">2629</strain>
    </source>
</reference>
<dbReference type="STRING" id="181874.A0A409YY84"/>
<dbReference type="EMBL" id="NHTK01000203">
    <property type="protein sequence ID" value="PPR07980.1"/>
    <property type="molecule type" value="Genomic_DNA"/>
</dbReference>
<feature type="compositionally biased region" description="Polar residues" evidence="1">
    <location>
        <begin position="906"/>
        <end position="915"/>
    </location>
</feature>
<name>A0A409YY84_9AGAR</name>
<proteinExistence type="predicted"/>
<dbReference type="AlphaFoldDB" id="A0A409YY84"/>
<evidence type="ECO:0000313" key="2">
    <source>
        <dbReference type="EMBL" id="PPR07980.1"/>
    </source>
</evidence>
<feature type="region of interest" description="Disordered" evidence="1">
    <location>
        <begin position="816"/>
        <end position="983"/>
    </location>
</feature>
<dbReference type="InParanoid" id="A0A409YY84"/>
<organism evidence="2 3">
    <name type="scientific">Panaeolus cyanescens</name>
    <dbReference type="NCBI Taxonomy" id="181874"/>
    <lineage>
        <taxon>Eukaryota</taxon>
        <taxon>Fungi</taxon>
        <taxon>Dikarya</taxon>
        <taxon>Basidiomycota</taxon>
        <taxon>Agaricomycotina</taxon>
        <taxon>Agaricomycetes</taxon>
        <taxon>Agaricomycetidae</taxon>
        <taxon>Agaricales</taxon>
        <taxon>Agaricineae</taxon>
        <taxon>Galeropsidaceae</taxon>
        <taxon>Panaeolus</taxon>
    </lineage>
</organism>
<feature type="compositionally biased region" description="Low complexity" evidence="1">
    <location>
        <begin position="893"/>
        <end position="903"/>
    </location>
</feature>
<feature type="compositionally biased region" description="Polar residues" evidence="1">
    <location>
        <begin position="874"/>
        <end position="884"/>
    </location>
</feature>
<gene>
    <name evidence="2" type="ORF">CVT24_002675</name>
</gene>
<feature type="compositionally biased region" description="Basic and acidic residues" evidence="1">
    <location>
        <begin position="838"/>
        <end position="848"/>
    </location>
</feature>